<feature type="region of interest" description="Disordered" evidence="1">
    <location>
        <begin position="43"/>
        <end position="177"/>
    </location>
</feature>
<evidence type="ECO:0000313" key="2">
    <source>
        <dbReference type="EMBL" id="JAG38520.1"/>
    </source>
</evidence>
<reference evidence="2" key="2">
    <citation type="submission" date="2014-07" db="EMBL/GenBank/DDBJ databases">
        <authorList>
            <person name="Hull J."/>
        </authorList>
    </citation>
    <scope>NUCLEOTIDE SEQUENCE</scope>
</reference>
<dbReference type="EMBL" id="GBHO01005084">
    <property type="protein sequence ID" value="JAG38520.1"/>
    <property type="molecule type" value="Transcribed_RNA"/>
</dbReference>
<feature type="compositionally biased region" description="Basic and acidic residues" evidence="1">
    <location>
        <begin position="81"/>
        <end position="177"/>
    </location>
</feature>
<feature type="compositionally biased region" description="Basic and acidic residues" evidence="1">
    <location>
        <begin position="1"/>
        <end position="10"/>
    </location>
</feature>
<feature type="non-terminal residue" evidence="2">
    <location>
        <position position="177"/>
    </location>
</feature>
<name>A0A0A9Z9M6_LYGHE</name>
<accession>A0A0A9Z9M6</accession>
<organism evidence="2">
    <name type="scientific">Lygus hesperus</name>
    <name type="common">Western plant bug</name>
    <dbReference type="NCBI Taxonomy" id="30085"/>
    <lineage>
        <taxon>Eukaryota</taxon>
        <taxon>Metazoa</taxon>
        <taxon>Ecdysozoa</taxon>
        <taxon>Arthropoda</taxon>
        <taxon>Hexapoda</taxon>
        <taxon>Insecta</taxon>
        <taxon>Pterygota</taxon>
        <taxon>Neoptera</taxon>
        <taxon>Paraneoptera</taxon>
        <taxon>Hemiptera</taxon>
        <taxon>Heteroptera</taxon>
        <taxon>Panheteroptera</taxon>
        <taxon>Cimicomorpha</taxon>
        <taxon>Miridae</taxon>
        <taxon>Mirini</taxon>
        <taxon>Lygus</taxon>
    </lineage>
</organism>
<sequence length="177" mass="20003">QQQQDSEKETVTATVTEPGSPEPLAPQARRAVIHGRHQTSTTRLANYFGEDVPPSTQATKQESTKMVEITKDDVEQGNLKNEAEKVEKKAEHEEAEETKKIDKKIENEKDEKMITTKMEKETEEVGKKAEEDKTKAEKEAAEKEVARIKAEKEAEEVRIKAEKESAEEEAARIKAEK</sequence>
<gene>
    <name evidence="2" type="ORF">CM83_5421</name>
</gene>
<protein>
    <submittedName>
        <fullName evidence="2">Uncharacterized protein</fullName>
    </submittedName>
</protein>
<proteinExistence type="predicted"/>
<reference evidence="2" key="1">
    <citation type="journal article" date="2014" name="PLoS ONE">
        <title>Transcriptome-Based Identification of ABC Transporters in the Western Tarnished Plant Bug Lygus hesperus.</title>
        <authorList>
            <person name="Hull J.J."/>
            <person name="Chaney K."/>
            <person name="Geib S.M."/>
            <person name="Fabrick J.A."/>
            <person name="Brent C.S."/>
            <person name="Walsh D."/>
            <person name="Lavine L.C."/>
        </authorList>
    </citation>
    <scope>NUCLEOTIDE SEQUENCE</scope>
</reference>
<feature type="non-terminal residue" evidence="2">
    <location>
        <position position="1"/>
    </location>
</feature>
<evidence type="ECO:0000256" key="1">
    <source>
        <dbReference type="SAM" id="MobiDB-lite"/>
    </source>
</evidence>
<dbReference type="AlphaFoldDB" id="A0A0A9Z9M6"/>
<feature type="compositionally biased region" description="Basic and acidic residues" evidence="1">
    <location>
        <begin position="62"/>
        <end position="74"/>
    </location>
</feature>
<feature type="region of interest" description="Disordered" evidence="1">
    <location>
        <begin position="1"/>
        <end position="26"/>
    </location>
</feature>